<keyword evidence="2" id="KW-1185">Reference proteome</keyword>
<dbReference type="GO" id="GO:0005975">
    <property type="term" value="P:carbohydrate metabolic process"/>
    <property type="evidence" value="ECO:0007669"/>
    <property type="project" value="InterPro"/>
</dbReference>
<dbReference type="SUPFAM" id="SSF48208">
    <property type="entry name" value="Six-hairpin glycosidases"/>
    <property type="match status" value="1"/>
</dbReference>
<dbReference type="EMBL" id="RIBY02001090">
    <property type="protein sequence ID" value="KAH9833367.1"/>
    <property type="molecule type" value="Genomic_DNA"/>
</dbReference>
<sequence length="433" mass="46957">MKLPTPIILASQLPSAQILPTTTPPYTTSLTPLQSLQTSLATLQTTFFNHEKGAWPTAIDWTSSVINTILLASLQTLTAAPINTTPADAHETQTQIRDAFADSVAYYTHESMAAFPHHAIDDMLWVVLNWLEALTYLQTTHAATPPNLHHAFASRAERFYATAAQAWDTTLCAGGILWNPTIAPYKNAITNQLYVSASTALHRSSPATNTTTYLSTAIAAYAWLNASGMRNPQGLYIDGFHIRGSDVRSGDLGSAECDVRNEEVWTYNQGVVLSGLRGLYEGTGEVGYLRDGYALVDDAVAATGWSSSETTAAGILGENGILADPCDAFGTCTQNAQTFKAAFFHHLTAFCAPLPGAGSHEERCRGYAGWVEWNARAALRSRGDGGKFGGWWGEDGEVGDVNERGRGRTVEAFVSGVAVVRAWVEWERWYPQE</sequence>
<dbReference type="Gene3D" id="1.50.10.20">
    <property type="match status" value="1"/>
</dbReference>
<evidence type="ECO:0000313" key="1">
    <source>
        <dbReference type="EMBL" id="KAH9833367.1"/>
    </source>
</evidence>
<reference evidence="1 2" key="2">
    <citation type="journal article" date="2021" name="Curr. Genet.">
        <title>Genetic response to nitrogen starvation in the aggressive Eucalyptus foliar pathogen Teratosphaeria destructans.</title>
        <authorList>
            <person name="Havenga M."/>
            <person name="Wingfield B.D."/>
            <person name="Wingfield M.J."/>
            <person name="Dreyer L.L."/>
            <person name="Roets F."/>
            <person name="Aylward J."/>
        </authorList>
    </citation>
    <scope>NUCLEOTIDE SEQUENCE [LARGE SCALE GENOMIC DNA]</scope>
    <source>
        <strain evidence="1">CMW44962</strain>
    </source>
</reference>
<accession>A0A9W7SVM1</accession>
<dbReference type="PANTHER" id="PTHR47791">
    <property type="entry name" value="MEIOTICALLY UP-REGULATED GENE 191 PROTEIN"/>
    <property type="match status" value="1"/>
</dbReference>
<organism evidence="1 2">
    <name type="scientific">Teratosphaeria destructans</name>
    <dbReference type="NCBI Taxonomy" id="418781"/>
    <lineage>
        <taxon>Eukaryota</taxon>
        <taxon>Fungi</taxon>
        <taxon>Dikarya</taxon>
        <taxon>Ascomycota</taxon>
        <taxon>Pezizomycotina</taxon>
        <taxon>Dothideomycetes</taxon>
        <taxon>Dothideomycetidae</taxon>
        <taxon>Mycosphaerellales</taxon>
        <taxon>Teratosphaeriaceae</taxon>
        <taxon>Teratosphaeria</taxon>
    </lineage>
</organism>
<protein>
    <submittedName>
        <fullName evidence="1">Glycoside hydrolase family 76 protein</fullName>
    </submittedName>
</protein>
<dbReference type="Proteomes" id="UP001138500">
    <property type="component" value="Unassembled WGS sequence"/>
</dbReference>
<dbReference type="Pfam" id="PF03663">
    <property type="entry name" value="Glyco_hydro_76"/>
    <property type="match status" value="1"/>
</dbReference>
<dbReference type="AlphaFoldDB" id="A0A9W7SVM1"/>
<dbReference type="PANTHER" id="PTHR47791:SF2">
    <property type="entry name" value="ENDO MANNANASE, GH76 FAMILY (EUROFUNG)"/>
    <property type="match status" value="1"/>
</dbReference>
<dbReference type="InterPro" id="IPR053169">
    <property type="entry name" value="MUG_Protein"/>
</dbReference>
<dbReference type="OrthoDB" id="4104179at2759"/>
<dbReference type="InterPro" id="IPR008928">
    <property type="entry name" value="6-hairpin_glycosidase_sf"/>
</dbReference>
<gene>
    <name evidence="1" type="ORF">Tdes44962_MAKER08790</name>
</gene>
<reference evidence="1 2" key="1">
    <citation type="journal article" date="2018" name="IMA Fungus">
        <title>IMA Genome-F 10: Nine draft genome sequences of Claviceps purpurea s.lat., including C. arundinis, C. humidiphila, and C. cf. spartinae, pseudomolecules for the pitch canker pathogen Fusarium circinatum, draft genome of Davidsoniella eucalypti, Grosmannia galeiformis, Quambalaria eucalypti, and Teratosphaeria destructans.</title>
        <authorList>
            <person name="Wingfield B.D."/>
            <person name="Liu M."/>
            <person name="Nguyen H.D."/>
            <person name="Lane F.A."/>
            <person name="Morgan S.W."/>
            <person name="De Vos L."/>
            <person name="Wilken P.M."/>
            <person name="Duong T.A."/>
            <person name="Aylward J."/>
            <person name="Coetzee M.P."/>
            <person name="Dadej K."/>
            <person name="De Beer Z.W."/>
            <person name="Findlay W."/>
            <person name="Havenga M."/>
            <person name="Kolarik M."/>
            <person name="Menzies J.G."/>
            <person name="Naidoo K."/>
            <person name="Pochopski O."/>
            <person name="Shoukouhi P."/>
            <person name="Santana Q.C."/>
            <person name="Seifert K.A."/>
            <person name="Soal N."/>
            <person name="Steenkamp E.T."/>
            <person name="Tatham C.T."/>
            <person name="van der Nest M.A."/>
            <person name="Wingfield M.J."/>
        </authorList>
    </citation>
    <scope>NUCLEOTIDE SEQUENCE [LARGE SCALE GENOMIC DNA]</scope>
    <source>
        <strain evidence="1">CMW44962</strain>
    </source>
</reference>
<evidence type="ECO:0000313" key="2">
    <source>
        <dbReference type="Proteomes" id="UP001138500"/>
    </source>
</evidence>
<dbReference type="InterPro" id="IPR005198">
    <property type="entry name" value="Glyco_hydro_76"/>
</dbReference>
<name>A0A9W7SVM1_9PEZI</name>
<dbReference type="GO" id="GO:0016787">
    <property type="term" value="F:hydrolase activity"/>
    <property type="evidence" value="ECO:0007669"/>
    <property type="project" value="UniProtKB-KW"/>
</dbReference>
<comment type="caution">
    <text evidence="1">The sequence shown here is derived from an EMBL/GenBank/DDBJ whole genome shotgun (WGS) entry which is preliminary data.</text>
</comment>
<proteinExistence type="predicted"/>
<keyword evidence="1" id="KW-0378">Hydrolase</keyword>